<reference evidence="6 7" key="2">
    <citation type="journal article" date="2012" name="PLoS Pathog.">
        <title>Diverse lifestyles and strategies of plant pathogenesis encoded in the genomes of eighteen Dothideomycetes fungi.</title>
        <authorList>
            <person name="Ohm R.A."/>
            <person name="Feau N."/>
            <person name="Henrissat B."/>
            <person name="Schoch C.L."/>
            <person name="Horwitz B.A."/>
            <person name="Barry K.W."/>
            <person name="Condon B.J."/>
            <person name="Copeland A.C."/>
            <person name="Dhillon B."/>
            <person name="Glaser F."/>
            <person name="Hesse C.N."/>
            <person name="Kosti I."/>
            <person name="LaButti K."/>
            <person name="Lindquist E.A."/>
            <person name="Lucas S."/>
            <person name="Salamov A.A."/>
            <person name="Bradshaw R.E."/>
            <person name="Ciuffetti L."/>
            <person name="Hamelin R.C."/>
            <person name="Kema G.H.J."/>
            <person name="Lawrence C."/>
            <person name="Scott J.A."/>
            <person name="Spatafora J.W."/>
            <person name="Turgeon B.G."/>
            <person name="de Wit P.J.G.M."/>
            <person name="Zhong S."/>
            <person name="Goodwin S.B."/>
            <person name="Grigoriev I.V."/>
        </authorList>
    </citation>
    <scope>NUCLEOTIDE SEQUENCE [LARGE SCALE GENOMIC DNA]</scope>
    <source>
        <strain evidence="7">NZE10 / CBS 128990</strain>
    </source>
</reference>
<evidence type="ECO:0000259" key="5">
    <source>
        <dbReference type="SMART" id="SM00382"/>
    </source>
</evidence>
<feature type="compositionally biased region" description="Basic and acidic residues" evidence="4">
    <location>
        <begin position="556"/>
        <end position="575"/>
    </location>
</feature>
<evidence type="ECO:0000256" key="1">
    <source>
        <dbReference type="ARBA" id="ARBA00006914"/>
    </source>
</evidence>
<dbReference type="SMART" id="SM00382">
    <property type="entry name" value="AAA"/>
    <property type="match status" value="1"/>
</dbReference>
<feature type="compositionally biased region" description="Polar residues" evidence="4">
    <location>
        <begin position="474"/>
        <end position="485"/>
    </location>
</feature>
<reference evidence="7" key="1">
    <citation type="journal article" date="2012" name="PLoS Genet.">
        <title>The genomes of the fungal plant pathogens Cladosporium fulvum and Dothistroma septosporum reveal adaptation to different hosts and lifestyles but also signatures of common ancestry.</title>
        <authorList>
            <person name="de Wit P.J.G.M."/>
            <person name="van der Burgt A."/>
            <person name="Oekmen B."/>
            <person name="Stergiopoulos I."/>
            <person name="Abd-Elsalam K.A."/>
            <person name="Aerts A.L."/>
            <person name="Bahkali A.H."/>
            <person name="Beenen H.G."/>
            <person name="Chettri P."/>
            <person name="Cox M.P."/>
            <person name="Datema E."/>
            <person name="de Vries R.P."/>
            <person name="Dhillon B."/>
            <person name="Ganley A.R."/>
            <person name="Griffiths S.A."/>
            <person name="Guo Y."/>
            <person name="Hamelin R.C."/>
            <person name="Henrissat B."/>
            <person name="Kabir M.S."/>
            <person name="Jashni M.K."/>
            <person name="Kema G."/>
            <person name="Klaubauf S."/>
            <person name="Lapidus A."/>
            <person name="Levasseur A."/>
            <person name="Lindquist E."/>
            <person name="Mehrabi R."/>
            <person name="Ohm R.A."/>
            <person name="Owen T.J."/>
            <person name="Salamov A."/>
            <person name="Schwelm A."/>
            <person name="Schijlen E."/>
            <person name="Sun H."/>
            <person name="van den Burg H.A."/>
            <person name="van Ham R.C.H.J."/>
            <person name="Zhang S."/>
            <person name="Goodwin S.B."/>
            <person name="Grigoriev I.V."/>
            <person name="Collemare J."/>
            <person name="Bradshaw R.E."/>
        </authorList>
    </citation>
    <scope>NUCLEOTIDE SEQUENCE [LARGE SCALE GENOMIC DNA]</scope>
    <source>
        <strain evidence="7">NZE10 / CBS 128990</strain>
    </source>
</reference>
<dbReference type="InterPro" id="IPR050221">
    <property type="entry name" value="26S_Proteasome_ATPase"/>
</dbReference>
<feature type="domain" description="AAA+ ATPase" evidence="5">
    <location>
        <begin position="219"/>
        <end position="343"/>
    </location>
</feature>
<dbReference type="InterPro" id="IPR003593">
    <property type="entry name" value="AAA+_ATPase"/>
</dbReference>
<dbReference type="OrthoDB" id="2115716at2759"/>
<proteinExistence type="inferred from homology"/>
<keyword evidence="2" id="KW-0547">Nucleotide-binding</keyword>
<dbReference type="InterPro" id="IPR027417">
    <property type="entry name" value="P-loop_NTPase"/>
</dbReference>
<name>M2YK19_DOTSN</name>
<dbReference type="HOGENOM" id="CLU_025506_2_0_1"/>
<feature type="region of interest" description="Disordered" evidence="4">
    <location>
        <begin position="434"/>
        <end position="485"/>
    </location>
</feature>
<dbReference type="EMBL" id="KB446545">
    <property type="protein sequence ID" value="EME39296.1"/>
    <property type="molecule type" value="Genomic_DNA"/>
</dbReference>
<evidence type="ECO:0000313" key="7">
    <source>
        <dbReference type="Proteomes" id="UP000016933"/>
    </source>
</evidence>
<keyword evidence="7" id="KW-1185">Reference proteome</keyword>
<evidence type="ECO:0000256" key="2">
    <source>
        <dbReference type="ARBA" id="ARBA00022741"/>
    </source>
</evidence>
<comment type="similarity">
    <text evidence="1">Belongs to the AAA ATPase family.</text>
</comment>
<dbReference type="PANTHER" id="PTHR23073">
    <property type="entry name" value="26S PROTEASOME REGULATORY SUBUNIT"/>
    <property type="match status" value="1"/>
</dbReference>
<evidence type="ECO:0000256" key="4">
    <source>
        <dbReference type="SAM" id="MobiDB-lite"/>
    </source>
</evidence>
<organism evidence="6 7">
    <name type="scientific">Dothistroma septosporum (strain NZE10 / CBS 128990)</name>
    <name type="common">Red band needle blight fungus</name>
    <name type="synonym">Mycosphaerella pini</name>
    <dbReference type="NCBI Taxonomy" id="675120"/>
    <lineage>
        <taxon>Eukaryota</taxon>
        <taxon>Fungi</taxon>
        <taxon>Dikarya</taxon>
        <taxon>Ascomycota</taxon>
        <taxon>Pezizomycotina</taxon>
        <taxon>Dothideomycetes</taxon>
        <taxon>Dothideomycetidae</taxon>
        <taxon>Mycosphaerellales</taxon>
        <taxon>Mycosphaerellaceae</taxon>
        <taxon>Dothistroma</taxon>
    </lineage>
</organism>
<dbReference type="Pfam" id="PF00004">
    <property type="entry name" value="AAA"/>
    <property type="match status" value="1"/>
</dbReference>
<dbReference type="SUPFAM" id="SSF52540">
    <property type="entry name" value="P-loop containing nucleoside triphosphate hydrolases"/>
    <property type="match status" value="1"/>
</dbReference>
<dbReference type="GO" id="GO:0008540">
    <property type="term" value="C:proteasome regulatory particle, base subcomplex"/>
    <property type="evidence" value="ECO:0007669"/>
    <property type="project" value="UniProtKB-ARBA"/>
</dbReference>
<gene>
    <name evidence="6" type="ORF">DOTSEDRAFT_75125</name>
</gene>
<feature type="compositionally biased region" description="Basic and acidic residues" evidence="4">
    <location>
        <begin position="455"/>
        <end position="471"/>
    </location>
</feature>
<dbReference type="InterPro" id="IPR003959">
    <property type="entry name" value="ATPase_AAA_core"/>
</dbReference>
<dbReference type="STRING" id="675120.M2YK19"/>
<dbReference type="OMA" id="CMLILED"/>
<evidence type="ECO:0000313" key="6">
    <source>
        <dbReference type="EMBL" id="EME39296.1"/>
    </source>
</evidence>
<dbReference type="Proteomes" id="UP000016933">
    <property type="component" value="Unassembled WGS sequence"/>
</dbReference>
<dbReference type="GO" id="GO:0016887">
    <property type="term" value="F:ATP hydrolysis activity"/>
    <property type="evidence" value="ECO:0007669"/>
    <property type="project" value="InterPro"/>
</dbReference>
<keyword evidence="3" id="KW-0067">ATP-binding</keyword>
<dbReference type="AlphaFoldDB" id="M2YK19"/>
<dbReference type="Gene3D" id="3.40.50.300">
    <property type="entry name" value="P-loop containing nucleotide triphosphate hydrolases"/>
    <property type="match status" value="1"/>
</dbReference>
<feature type="region of interest" description="Disordered" evidence="4">
    <location>
        <begin position="556"/>
        <end position="584"/>
    </location>
</feature>
<dbReference type="CDD" id="cd19481">
    <property type="entry name" value="RecA-like_protease"/>
    <property type="match status" value="1"/>
</dbReference>
<sequence length="597" mass="68173">MAEIEPFTLVEEQQDDGPYQLFKDVLDLNSARSADHDLQYVNHLRNEFPDYIVTGVPAANISLLGFAASGFASAELDKDTDSFWSWRGYTGPAAGSRDGQLAESVHFAKYHYKWANEDFILYTVGAVQYVLKERNSSEHALGPSKATDALITAIGRYILNDVVWVYDNYWYQSKPLFQEVIKSSWDKVILDEKMKKELVSVASKFFDSKDVYDDLGVPWKRGLLFHGPPGNGKTVSIKALMHTLLQRKRPIPTLYVKSAPFVAHINAVFSQARKLSPCMLVLEDIETIVRPETRSYFFNQMDGLENNDGLFVVASTNFLERLDPGLTSRPSRFDRKYLFPLPNEHERTLYCQYWRKKVAHKPEIDFPEKLTSAMARITPGFSFAFLQECFVASLLTLARQNVLHDNDDGLEKYELWRVFKETADILRKEIDPQNVQQQHPLSMASAWDPTMPLGRRRESARRSPVAEDDHGAPTASNQSFKDFNTTPWGNPDIFIPITNDIHDRIFGRSARRPTVPDPLIKQSTPRDWGTAWGQARLIGRNSSGDHEGQWADLEQHLPSQSEHDDSRGQQEDNERPAQIPYSGMKHDYINTACYEKK</sequence>
<dbReference type="eggNOG" id="KOG0731">
    <property type="taxonomic scope" value="Eukaryota"/>
</dbReference>
<accession>M2YK19</accession>
<evidence type="ECO:0000256" key="3">
    <source>
        <dbReference type="ARBA" id="ARBA00022840"/>
    </source>
</evidence>
<protein>
    <recommendedName>
        <fullName evidence="5">AAA+ ATPase domain-containing protein</fullName>
    </recommendedName>
</protein>
<dbReference type="GO" id="GO:0005524">
    <property type="term" value="F:ATP binding"/>
    <property type="evidence" value="ECO:0007669"/>
    <property type="project" value="UniProtKB-KW"/>
</dbReference>
<feature type="region of interest" description="Disordered" evidence="4">
    <location>
        <begin position="509"/>
        <end position="530"/>
    </location>
</feature>